<name>A0ABM9P9B1_9FLAO</name>
<dbReference type="Pfam" id="PF08896">
    <property type="entry name" value="DUF1842"/>
    <property type="match status" value="1"/>
</dbReference>
<evidence type="ECO:0000313" key="2">
    <source>
        <dbReference type="EMBL" id="CAL2102171.1"/>
    </source>
</evidence>
<feature type="domain" description="DUF1842" evidence="1">
    <location>
        <begin position="16"/>
        <end position="115"/>
    </location>
</feature>
<protein>
    <recommendedName>
        <fullName evidence="1">DUF1842 domain-containing protein</fullName>
    </recommendedName>
</protein>
<dbReference type="InterPro" id="IPR014992">
    <property type="entry name" value="DUF1842"/>
</dbReference>
<sequence>MATTANKTAQTVYFKGTMGKVANPLSPLLRFSLLIHPEENTVDGTVKLTISNGDEEVYSGQVTGVTHASGLNDVVRLISIRGNFPPQNKFSGIVLPFEAHMALNSDWKGSGGITFRGKNYENLPINGDTFNL</sequence>
<gene>
    <name evidence="2" type="ORF">T190423A01A_10734</name>
</gene>
<evidence type="ECO:0000313" key="3">
    <source>
        <dbReference type="Proteomes" id="UP001497527"/>
    </source>
</evidence>
<reference evidence="2 3" key="1">
    <citation type="submission" date="2024-05" db="EMBL/GenBank/DDBJ databases">
        <authorList>
            <person name="Duchaud E."/>
        </authorList>
    </citation>
    <scope>NUCLEOTIDE SEQUENCE [LARGE SCALE GENOMIC DNA]</scope>
    <source>
        <strain evidence="2">Ena-SAMPLE-TAB-13-05-2024-13:56:06:370-140308</strain>
    </source>
</reference>
<dbReference type="EMBL" id="CAXJIO010000010">
    <property type="protein sequence ID" value="CAL2102171.1"/>
    <property type="molecule type" value="Genomic_DNA"/>
</dbReference>
<organism evidence="2 3">
    <name type="scientific">Tenacibaculum polynesiense</name>
    <dbReference type="NCBI Taxonomy" id="3137857"/>
    <lineage>
        <taxon>Bacteria</taxon>
        <taxon>Pseudomonadati</taxon>
        <taxon>Bacteroidota</taxon>
        <taxon>Flavobacteriia</taxon>
        <taxon>Flavobacteriales</taxon>
        <taxon>Flavobacteriaceae</taxon>
        <taxon>Tenacibaculum</taxon>
    </lineage>
</organism>
<dbReference type="RefSeq" id="WP_348714351.1">
    <property type="nucleotide sequence ID" value="NZ_CAXJIO010000010.1"/>
</dbReference>
<evidence type="ECO:0000259" key="1">
    <source>
        <dbReference type="Pfam" id="PF08896"/>
    </source>
</evidence>
<proteinExistence type="predicted"/>
<keyword evidence="3" id="KW-1185">Reference proteome</keyword>
<comment type="caution">
    <text evidence="2">The sequence shown here is derived from an EMBL/GenBank/DDBJ whole genome shotgun (WGS) entry which is preliminary data.</text>
</comment>
<accession>A0ABM9P9B1</accession>
<dbReference type="Proteomes" id="UP001497527">
    <property type="component" value="Unassembled WGS sequence"/>
</dbReference>